<evidence type="ECO:0000313" key="4">
    <source>
        <dbReference type="Proteomes" id="UP000810292"/>
    </source>
</evidence>
<dbReference type="PANTHER" id="PTHR33449:SF1">
    <property type="entry name" value="NUCLEOID-ASSOCIATED PROTEIN YBAB"/>
    <property type="match status" value="1"/>
</dbReference>
<dbReference type="AlphaFoldDB" id="A0A9D9NDZ7"/>
<dbReference type="InterPro" id="IPR036894">
    <property type="entry name" value="YbaB-like_sf"/>
</dbReference>
<protein>
    <recommendedName>
        <fullName evidence="2">Nucleoid-associated protein IAA72_09585</fullName>
    </recommendedName>
</protein>
<reference evidence="3" key="1">
    <citation type="submission" date="2020-10" db="EMBL/GenBank/DDBJ databases">
        <authorList>
            <person name="Gilroy R."/>
        </authorList>
    </citation>
    <scope>NUCLEOTIDE SEQUENCE</scope>
    <source>
        <strain evidence="3">14700</strain>
    </source>
</reference>
<dbReference type="GO" id="GO:0043590">
    <property type="term" value="C:bacterial nucleoid"/>
    <property type="evidence" value="ECO:0007669"/>
    <property type="project" value="UniProtKB-UniRule"/>
</dbReference>
<dbReference type="Proteomes" id="UP000810292">
    <property type="component" value="Unassembled WGS sequence"/>
</dbReference>
<comment type="subcellular location">
    <subcellularLocation>
        <location evidence="2">Cytoplasm</location>
        <location evidence="2">Nucleoid</location>
    </subcellularLocation>
</comment>
<gene>
    <name evidence="3" type="ORF">IAA72_09585</name>
</gene>
<comment type="function">
    <text evidence="2">Binds to DNA and alters its conformation. May be involved in regulation of gene expression, nucleoid organization and DNA protection.</text>
</comment>
<comment type="subunit">
    <text evidence="2">Homodimer.</text>
</comment>
<accession>A0A9D9NDZ7</accession>
<organism evidence="3 4">
    <name type="scientific">Candidatus Ornithospirochaeta stercoravium</name>
    <dbReference type="NCBI Taxonomy" id="2840897"/>
    <lineage>
        <taxon>Bacteria</taxon>
        <taxon>Pseudomonadati</taxon>
        <taxon>Spirochaetota</taxon>
        <taxon>Spirochaetia</taxon>
        <taxon>Spirochaetales</taxon>
        <taxon>Spirochaetaceae</taxon>
        <taxon>Spirochaetaceae incertae sedis</taxon>
        <taxon>Candidatus Ornithospirochaeta</taxon>
    </lineage>
</organism>
<reference evidence="3" key="2">
    <citation type="journal article" date="2021" name="PeerJ">
        <title>Extensive microbial diversity within the chicken gut microbiome revealed by metagenomics and culture.</title>
        <authorList>
            <person name="Gilroy R."/>
            <person name="Ravi A."/>
            <person name="Getino M."/>
            <person name="Pursley I."/>
            <person name="Horton D.L."/>
            <person name="Alikhan N.F."/>
            <person name="Baker D."/>
            <person name="Gharbi K."/>
            <person name="Hall N."/>
            <person name="Watson M."/>
            <person name="Adriaenssens E.M."/>
            <person name="Foster-Nyarko E."/>
            <person name="Jarju S."/>
            <person name="Secka A."/>
            <person name="Antonio M."/>
            <person name="Oren A."/>
            <person name="Chaudhuri R.R."/>
            <person name="La Ragione R."/>
            <person name="Hildebrand F."/>
            <person name="Pallen M.J."/>
        </authorList>
    </citation>
    <scope>NUCLEOTIDE SEQUENCE</scope>
    <source>
        <strain evidence="3">14700</strain>
    </source>
</reference>
<evidence type="ECO:0000313" key="3">
    <source>
        <dbReference type="EMBL" id="MBO8470013.1"/>
    </source>
</evidence>
<dbReference type="Gene3D" id="3.30.1310.10">
    <property type="entry name" value="Nucleoid-associated protein YbaB-like domain"/>
    <property type="match status" value="1"/>
</dbReference>
<keyword evidence="2" id="KW-0963">Cytoplasm</keyword>
<proteinExistence type="inferred from homology"/>
<dbReference type="Pfam" id="PF02575">
    <property type="entry name" value="YbaB_DNA_bd"/>
    <property type="match status" value="1"/>
</dbReference>
<dbReference type="HAMAP" id="MF_00274">
    <property type="entry name" value="DNA_YbaB_EbfC"/>
    <property type="match status" value="1"/>
</dbReference>
<dbReference type="NCBIfam" id="TIGR00103">
    <property type="entry name" value="DNA_YbaB_EbfC"/>
    <property type="match status" value="1"/>
</dbReference>
<dbReference type="GO" id="GO:0005829">
    <property type="term" value="C:cytosol"/>
    <property type="evidence" value="ECO:0007669"/>
    <property type="project" value="TreeGrafter"/>
</dbReference>
<dbReference type="EMBL" id="JADIMF010000154">
    <property type="protein sequence ID" value="MBO8470013.1"/>
    <property type="molecule type" value="Genomic_DNA"/>
</dbReference>
<dbReference type="InterPro" id="IPR004401">
    <property type="entry name" value="YbaB/EbfC"/>
</dbReference>
<dbReference type="SUPFAM" id="SSF82607">
    <property type="entry name" value="YbaB-like"/>
    <property type="match status" value="1"/>
</dbReference>
<dbReference type="GO" id="GO:0003677">
    <property type="term" value="F:DNA binding"/>
    <property type="evidence" value="ECO:0007669"/>
    <property type="project" value="UniProtKB-UniRule"/>
</dbReference>
<dbReference type="PIRSF" id="PIRSF004555">
    <property type="entry name" value="UCP004555"/>
    <property type="match status" value="1"/>
</dbReference>
<keyword evidence="1 2" id="KW-0238">DNA-binding</keyword>
<name>A0A9D9NDZ7_9SPIO</name>
<dbReference type="PANTHER" id="PTHR33449">
    <property type="entry name" value="NUCLEOID-ASSOCIATED PROTEIN YBAB"/>
    <property type="match status" value="1"/>
</dbReference>
<evidence type="ECO:0000256" key="2">
    <source>
        <dbReference type="HAMAP-Rule" id="MF_00274"/>
    </source>
</evidence>
<sequence length="102" mass="11062">MPQPLNPFELMKMMGSLQSQTKRIKEEISALRATGSAGAGLVEATVNGDFQLMDLNISEAAYSLGDKENLKVLIISAVNDAANKAKAEVERKTQDILMNLSH</sequence>
<comment type="caution">
    <text evidence="3">The sequence shown here is derived from an EMBL/GenBank/DDBJ whole genome shotgun (WGS) entry which is preliminary data.</text>
</comment>
<evidence type="ECO:0000256" key="1">
    <source>
        <dbReference type="ARBA" id="ARBA00023125"/>
    </source>
</evidence>
<comment type="similarity">
    <text evidence="2">Belongs to the YbaB/EbfC family.</text>
</comment>